<dbReference type="SUPFAM" id="SSF51182">
    <property type="entry name" value="RmlC-like cupins"/>
    <property type="match status" value="1"/>
</dbReference>
<feature type="binding site" evidence="8">
    <location>
        <position position="147"/>
    </location>
    <ligand>
        <name>Fe(2+)</name>
        <dbReference type="ChEBI" id="CHEBI:29033"/>
        <note>for iron-dependent acireductone dioxygenase activity</note>
    </ligand>
</feature>
<evidence type="ECO:0000256" key="5">
    <source>
        <dbReference type="ARBA" id="ARBA00023002"/>
    </source>
</evidence>
<comment type="pathway">
    <text evidence="8">Amino-acid biosynthesis; L-methionine biosynthesis via salvage pathway; L-methionine from S-methyl-5-thio-alpha-D-ribose 1-phosphate: step 5/6.</text>
</comment>
<dbReference type="GO" id="GO:0010309">
    <property type="term" value="F:acireductone dioxygenase [iron(II)-requiring] activity"/>
    <property type="evidence" value="ECO:0007669"/>
    <property type="project" value="UniProtKB-UniRule"/>
</dbReference>
<keyword evidence="8" id="KW-0533">Nickel</keyword>
<dbReference type="GO" id="GO:0005506">
    <property type="term" value="F:iron ion binding"/>
    <property type="evidence" value="ECO:0007669"/>
    <property type="project" value="UniProtKB-UniRule"/>
</dbReference>
<evidence type="ECO:0000256" key="6">
    <source>
        <dbReference type="ARBA" id="ARBA00023004"/>
    </source>
</evidence>
<comment type="catalytic activity">
    <reaction evidence="8">
        <text>1,2-dihydroxy-5-(methylsulfanyl)pent-1-en-3-one + O2 = 4-methylsulfanyl-2-oxobutanoate + formate + 2 H(+)</text>
        <dbReference type="Rhea" id="RHEA:24504"/>
        <dbReference type="ChEBI" id="CHEBI:15378"/>
        <dbReference type="ChEBI" id="CHEBI:15379"/>
        <dbReference type="ChEBI" id="CHEBI:15740"/>
        <dbReference type="ChEBI" id="CHEBI:16723"/>
        <dbReference type="ChEBI" id="CHEBI:49252"/>
        <dbReference type="EC" id="1.13.11.54"/>
    </reaction>
</comment>
<evidence type="ECO:0000256" key="3">
    <source>
        <dbReference type="ARBA" id="ARBA00022723"/>
    </source>
</evidence>
<evidence type="ECO:0000313" key="10">
    <source>
        <dbReference type="EnsemblPlants" id="LPERR04G05380.1"/>
    </source>
</evidence>
<comment type="function">
    <text evidence="8">Catalyzes 2 different reactions between oxygen and the acireductone 1,2-dihydroxy-3-keto-5-methylthiopentene (DHK-MTPene) depending upon the metal bound in the active site. Fe-containing acireductone dioxygenase (Fe-ARD) produces formate and 2-keto-4-methylthiobutyrate (KMTB), the alpha-ketoacid precursor of methionine in the methionine recycle pathway. Ni-containing acireductone dioxygenase (Ni-ARD) produces methylthiopropionate, carbon monoxide and formate, and does not lie on the methionine recycle pathway.</text>
</comment>
<dbReference type="Proteomes" id="UP000032180">
    <property type="component" value="Chromosome 4"/>
</dbReference>
<dbReference type="PANTHER" id="PTHR23418:SF12">
    <property type="entry name" value="ACIREDUCTONE DIOXYGENASE 3"/>
    <property type="match status" value="1"/>
</dbReference>
<dbReference type="GO" id="GO:0005634">
    <property type="term" value="C:nucleus"/>
    <property type="evidence" value="ECO:0007669"/>
    <property type="project" value="UniProtKB-SubCell"/>
</dbReference>
<dbReference type="UniPathway" id="UPA00904">
    <property type="reaction ID" value="UER00878"/>
</dbReference>
<feature type="chain" id="PRO_5002348575" description="Acireductone dioxygenase" evidence="9">
    <location>
        <begin position="23"/>
        <end position="251"/>
    </location>
</feature>
<feature type="binding site" evidence="8">
    <location>
        <position position="190"/>
    </location>
    <ligand>
        <name>Ni(2+)</name>
        <dbReference type="ChEBI" id="CHEBI:49786"/>
        <note>for nickel-dependent acireductone dioxygenase activity</note>
    </ligand>
</feature>
<dbReference type="GO" id="GO:0010308">
    <property type="term" value="F:acireductone dioxygenase (Ni2+-requiring) activity"/>
    <property type="evidence" value="ECO:0007669"/>
    <property type="project" value="UniProtKB-UniRule"/>
</dbReference>
<comment type="catalytic activity">
    <reaction evidence="8">
        <text>1,2-dihydroxy-5-(methylsulfanyl)pent-1-en-3-one + O2 = 3-(methylsulfanyl)propanoate + CO + formate + 2 H(+)</text>
        <dbReference type="Rhea" id="RHEA:14161"/>
        <dbReference type="ChEBI" id="CHEBI:15378"/>
        <dbReference type="ChEBI" id="CHEBI:15379"/>
        <dbReference type="ChEBI" id="CHEBI:15740"/>
        <dbReference type="ChEBI" id="CHEBI:17245"/>
        <dbReference type="ChEBI" id="CHEBI:49016"/>
        <dbReference type="ChEBI" id="CHEBI:49252"/>
        <dbReference type="EC" id="1.13.11.53"/>
    </reaction>
</comment>
<reference evidence="10" key="3">
    <citation type="submission" date="2015-04" db="UniProtKB">
        <authorList>
            <consortium name="EnsemblPlants"/>
        </authorList>
    </citation>
    <scope>IDENTIFICATION</scope>
</reference>
<dbReference type="EC" id="1.13.11.54" evidence="8"/>
<dbReference type="InterPro" id="IPR027496">
    <property type="entry name" value="ARD_euk"/>
</dbReference>
<accession>A0A0D9W3K0</accession>
<protein>
    <recommendedName>
        <fullName evidence="8">Acireductone dioxygenase</fullName>
    </recommendedName>
    <alternativeName>
        <fullName evidence="8">Acireductone dioxygenase (Fe(2+)-requiring)</fullName>
        <shortName evidence="8">ARD'</shortName>
        <shortName evidence="8">Fe-ARD</shortName>
        <ecNumber evidence="8">1.13.11.54</ecNumber>
    </alternativeName>
    <alternativeName>
        <fullName evidence="8">Acireductone dioxygenase (Ni(2+)-requiring)</fullName>
        <shortName evidence="8">ARD</shortName>
        <shortName evidence="8">Ni-ARD</shortName>
        <ecNumber evidence="8">1.13.11.53</ecNumber>
    </alternativeName>
</protein>
<dbReference type="FunFam" id="2.60.120.10:FF:000031">
    <property type="entry name" value="1,2-dihydroxy-3-keto-5-methylthiopentene dioxygenase"/>
    <property type="match status" value="1"/>
</dbReference>
<keyword evidence="11" id="KW-1185">Reference proteome</keyword>
<dbReference type="CDD" id="cd02232">
    <property type="entry name" value="cupin_ARD"/>
    <property type="match status" value="1"/>
</dbReference>
<keyword evidence="6 8" id="KW-0408">Iron</keyword>
<feature type="binding site" evidence="8">
    <location>
        <position position="190"/>
    </location>
    <ligand>
        <name>Fe(2+)</name>
        <dbReference type="ChEBI" id="CHEBI:29033"/>
        <note>for iron-dependent acireductone dioxygenase activity</note>
    </ligand>
</feature>
<dbReference type="Gene3D" id="2.60.120.10">
    <property type="entry name" value="Jelly Rolls"/>
    <property type="match status" value="1"/>
</dbReference>
<proteinExistence type="inferred from homology"/>
<evidence type="ECO:0000256" key="1">
    <source>
        <dbReference type="ARBA" id="ARBA00004413"/>
    </source>
</evidence>
<dbReference type="InterPro" id="IPR011051">
    <property type="entry name" value="RmlC_Cupin_sf"/>
</dbReference>
<reference evidence="11" key="2">
    <citation type="submission" date="2013-12" db="EMBL/GenBank/DDBJ databases">
        <authorList>
            <person name="Yu Y."/>
            <person name="Lee S."/>
            <person name="de Baynast K."/>
            <person name="Wissotski M."/>
            <person name="Liu L."/>
            <person name="Talag J."/>
            <person name="Goicoechea J."/>
            <person name="Angelova A."/>
            <person name="Jetty R."/>
            <person name="Kudrna D."/>
            <person name="Golser W."/>
            <person name="Rivera L."/>
            <person name="Zhang J."/>
            <person name="Wing R."/>
        </authorList>
    </citation>
    <scope>NUCLEOTIDE SEQUENCE</scope>
</reference>
<keyword evidence="2 8" id="KW-0963">Cytoplasm</keyword>
<evidence type="ECO:0000256" key="7">
    <source>
        <dbReference type="ARBA" id="ARBA00023242"/>
    </source>
</evidence>
<evidence type="ECO:0000256" key="4">
    <source>
        <dbReference type="ARBA" id="ARBA00022964"/>
    </source>
</evidence>
<dbReference type="InterPro" id="IPR004313">
    <property type="entry name" value="ARD"/>
</dbReference>
<evidence type="ECO:0000256" key="8">
    <source>
        <dbReference type="HAMAP-Rule" id="MF_03154"/>
    </source>
</evidence>
<comment type="similarity">
    <text evidence="8">Belongs to the acireductone dioxygenase (ARD) family.</text>
</comment>
<dbReference type="eggNOG" id="KOG2107">
    <property type="taxonomic scope" value="Eukaryota"/>
</dbReference>
<name>A0A0D9W3K0_9ORYZ</name>
<feature type="binding site" evidence="8">
    <location>
        <position position="151"/>
    </location>
    <ligand>
        <name>Fe(2+)</name>
        <dbReference type="ChEBI" id="CHEBI:29033"/>
        <note>for iron-dependent acireductone dioxygenase activity</note>
    </ligand>
</feature>
<feature type="binding site" evidence="8">
    <location>
        <position position="145"/>
    </location>
    <ligand>
        <name>Fe(2+)</name>
        <dbReference type="ChEBI" id="CHEBI:29033"/>
        <note>for iron-dependent acireductone dioxygenase activity</note>
    </ligand>
</feature>
<dbReference type="GO" id="GO:0016151">
    <property type="term" value="F:nickel cation binding"/>
    <property type="evidence" value="ECO:0007669"/>
    <property type="project" value="UniProtKB-UniRule"/>
</dbReference>
<dbReference type="GO" id="GO:0005886">
    <property type="term" value="C:plasma membrane"/>
    <property type="evidence" value="ECO:0007669"/>
    <property type="project" value="UniProtKB-SubCell"/>
</dbReference>
<keyword evidence="8" id="KW-0028">Amino-acid biosynthesis</keyword>
<dbReference type="PANTHER" id="PTHR23418">
    <property type="entry name" value="ACIREDUCTONE DIOXYGENASE"/>
    <property type="match status" value="1"/>
</dbReference>
<dbReference type="EnsemblPlants" id="LPERR04G05380.1">
    <property type="protein sequence ID" value="LPERR04G05380.1"/>
    <property type="gene ID" value="LPERR04G05380"/>
</dbReference>
<comment type="cofactor">
    <cofactor evidence="8">
        <name>Fe(2+)</name>
        <dbReference type="ChEBI" id="CHEBI:29033"/>
    </cofactor>
    <cofactor evidence="8">
        <name>Ni(2+)</name>
        <dbReference type="ChEBI" id="CHEBI:49786"/>
    </cofactor>
    <text evidence="8">Binds either 1 Fe or Ni cation per monomer. Iron-binding promotes an acireductone dioxygenase reaction producing 2-keto-4-methylthiobutyrate, while nickel-binding promotes an acireductone dioxygenase reaction producing 3-(methylsulfanyl)propanoate.</text>
</comment>
<dbReference type="GO" id="GO:0005737">
    <property type="term" value="C:cytoplasm"/>
    <property type="evidence" value="ECO:0007669"/>
    <property type="project" value="UniProtKB-SubCell"/>
</dbReference>
<reference evidence="10 11" key="1">
    <citation type="submission" date="2012-08" db="EMBL/GenBank/DDBJ databases">
        <title>Oryza genome evolution.</title>
        <authorList>
            <person name="Wing R.A."/>
        </authorList>
    </citation>
    <scope>NUCLEOTIDE SEQUENCE</scope>
</reference>
<dbReference type="AlphaFoldDB" id="A0A0D9W3K0"/>
<sequence>MVLTKRLLLLLLLVLEPRFINGAETNRLESFVHDELPFSQHGIMGFSTSIASDAENDVEKVIQAWYINDEDNAEKDQMPHDLIPIGKLLDLGLVAMQLDADNHEHDEKLKKMREQRGYLHMDIVELTPKKLPNYNMMIKRFFEEHLHIDEEVRYCLDGSGYFDVRDENDRWIRVSVRKGALIVVPAGIYHRFTLDSNNYIKAMRLFSGGPDWTAYNRPHDHLIARKKYLEALQNRTKVPQDLDSSLNLTSL</sequence>
<feature type="binding site" evidence="8">
    <location>
        <position position="147"/>
    </location>
    <ligand>
        <name>Ni(2+)</name>
        <dbReference type="ChEBI" id="CHEBI:49786"/>
        <note>for nickel-dependent acireductone dioxygenase activity</note>
    </ligand>
</feature>
<dbReference type="InterPro" id="IPR014710">
    <property type="entry name" value="RmlC-like_jellyroll"/>
</dbReference>
<feature type="binding site" evidence="8">
    <location>
        <position position="151"/>
    </location>
    <ligand>
        <name>Ni(2+)</name>
        <dbReference type="ChEBI" id="CHEBI:49786"/>
        <note>for nickel-dependent acireductone dioxygenase activity</note>
    </ligand>
</feature>
<feature type="binding site" evidence="8">
    <location>
        <position position="145"/>
    </location>
    <ligand>
        <name>Ni(2+)</name>
        <dbReference type="ChEBI" id="CHEBI:49786"/>
        <note>for nickel-dependent acireductone dioxygenase activity</note>
    </ligand>
</feature>
<dbReference type="HOGENOM" id="CLU_090154_0_0_1"/>
<keyword evidence="8" id="KW-0486">Methionine biosynthesis</keyword>
<dbReference type="STRING" id="77586.A0A0D9W3K0"/>
<comment type="subcellular location">
    <subcellularLocation>
        <location evidence="1">Cell membrane</location>
        <topology evidence="1">Peripheral membrane protein</topology>
        <orientation evidence="1">Cytoplasmic side</orientation>
    </subcellularLocation>
    <subcellularLocation>
        <location evidence="8">Cytoplasm</location>
    </subcellularLocation>
    <subcellularLocation>
        <location evidence="8">Nucleus</location>
    </subcellularLocation>
</comment>
<dbReference type="Gramene" id="LPERR04G05380.1">
    <property type="protein sequence ID" value="LPERR04G05380.1"/>
    <property type="gene ID" value="LPERR04G05380"/>
</dbReference>
<organism evidence="10 11">
    <name type="scientific">Leersia perrieri</name>
    <dbReference type="NCBI Taxonomy" id="77586"/>
    <lineage>
        <taxon>Eukaryota</taxon>
        <taxon>Viridiplantae</taxon>
        <taxon>Streptophyta</taxon>
        <taxon>Embryophyta</taxon>
        <taxon>Tracheophyta</taxon>
        <taxon>Spermatophyta</taxon>
        <taxon>Magnoliopsida</taxon>
        <taxon>Liliopsida</taxon>
        <taxon>Poales</taxon>
        <taxon>Poaceae</taxon>
        <taxon>BOP clade</taxon>
        <taxon>Oryzoideae</taxon>
        <taxon>Oryzeae</taxon>
        <taxon>Oryzinae</taxon>
        <taxon>Leersia</taxon>
    </lineage>
</organism>
<evidence type="ECO:0000313" key="11">
    <source>
        <dbReference type="Proteomes" id="UP000032180"/>
    </source>
</evidence>
<keyword evidence="7 8" id="KW-0539">Nucleus</keyword>
<keyword evidence="9" id="KW-0732">Signal</keyword>
<keyword evidence="5 8" id="KW-0560">Oxidoreductase</keyword>
<keyword evidence="4 8" id="KW-0223">Dioxygenase</keyword>
<dbReference type="EC" id="1.13.11.53" evidence="8"/>
<dbReference type="GO" id="GO:0019509">
    <property type="term" value="P:L-methionine salvage from methylthioadenosine"/>
    <property type="evidence" value="ECO:0007669"/>
    <property type="project" value="UniProtKB-UniRule"/>
</dbReference>
<evidence type="ECO:0000256" key="2">
    <source>
        <dbReference type="ARBA" id="ARBA00022490"/>
    </source>
</evidence>
<dbReference type="HAMAP" id="MF_03154">
    <property type="entry name" value="Salvage_MtnD_euk"/>
    <property type="match status" value="1"/>
</dbReference>
<feature type="signal peptide" evidence="9">
    <location>
        <begin position="1"/>
        <end position="22"/>
    </location>
</feature>
<evidence type="ECO:0000256" key="9">
    <source>
        <dbReference type="SAM" id="SignalP"/>
    </source>
</evidence>
<keyword evidence="3 8" id="KW-0479">Metal-binding</keyword>
<dbReference type="Pfam" id="PF03079">
    <property type="entry name" value="ARD"/>
    <property type="match status" value="1"/>
</dbReference>